<evidence type="ECO:0000256" key="6">
    <source>
        <dbReference type="ARBA" id="ARBA00048117"/>
    </source>
</evidence>
<dbReference type="PROSITE" id="PS01016">
    <property type="entry name" value="GLYCOPROTEASE"/>
    <property type="match status" value="1"/>
</dbReference>
<dbReference type="Proteomes" id="UP000018144">
    <property type="component" value="Unassembled WGS sequence"/>
</dbReference>
<dbReference type="SUPFAM" id="SSF53067">
    <property type="entry name" value="Actin-like ATPase domain"/>
    <property type="match status" value="2"/>
</dbReference>
<sequence length="427" mass="45988">MTRLLLPPLARALHRPFLAFSPRRQLTVLAIESSCDDTSVAVLDTPSATSPAKLLFHQTITSPNKATGGIHPILSLNSHRQNLAPLVEAALQHGTPDIIAATRGPGMTSSLACGLDTAKGLSVALRKPLIGVNHMLAHALTPRLCAALGEGVEKAPEWPFLTLLVSGGHTLLVESRALTSHSVLAGSIDIAIGDMLDKVSRSVVPERVWVAQGEAVAYGRVLEEFVFPNGEQDWDYTAATKRGDCERWGLSAPLTKARIPQPESFSFAGLGSAVQRAVDADPNMGEEDRRSLGREAMRLAFEHVASRIVAALKKQQGIKEVVVSGGVASNSFLRHLLRVWMKEEREGVSLICPPIKYCTDQAAMISWAAAELWRDGWETELGVAPIRKWSLDDAVVTEEGAPEGSGGVLGVTGWKRRHNPSVDVRLS</sequence>
<evidence type="ECO:0000256" key="7">
    <source>
        <dbReference type="HAMAP-Rule" id="MF_03179"/>
    </source>
</evidence>
<dbReference type="EC" id="2.3.1.234" evidence="1"/>
<keyword evidence="5 7" id="KW-0012">Acyltransferase</keyword>
<accession>U4LIT3</accession>
<dbReference type="eggNOG" id="KOG2707">
    <property type="taxonomic scope" value="Eukaryota"/>
</dbReference>
<dbReference type="STRING" id="1076935.U4LIT3"/>
<dbReference type="Gene3D" id="3.30.420.40">
    <property type="match status" value="2"/>
</dbReference>
<dbReference type="EMBL" id="HF935655">
    <property type="protein sequence ID" value="CCX31843.1"/>
    <property type="molecule type" value="Genomic_DNA"/>
</dbReference>
<reference evidence="9 10" key="1">
    <citation type="journal article" date="2013" name="PLoS Genet.">
        <title>The genome and development-dependent transcriptomes of Pyronema confluens: a window into fungal evolution.</title>
        <authorList>
            <person name="Traeger S."/>
            <person name="Altegoer F."/>
            <person name="Freitag M."/>
            <person name="Gabaldon T."/>
            <person name="Kempken F."/>
            <person name="Kumar A."/>
            <person name="Marcet-Houben M."/>
            <person name="Poggeler S."/>
            <person name="Stajich J.E."/>
            <person name="Nowrousian M."/>
        </authorList>
    </citation>
    <scope>NUCLEOTIDE SEQUENCE [LARGE SCALE GENOMIC DNA]</scope>
    <source>
        <strain evidence="10">CBS 100304</strain>
        <tissue evidence="9">Vegetative mycelium</tissue>
    </source>
</reference>
<evidence type="ECO:0000256" key="5">
    <source>
        <dbReference type="ARBA" id="ARBA00023315"/>
    </source>
</evidence>
<dbReference type="InterPro" id="IPR000905">
    <property type="entry name" value="Gcp-like_dom"/>
</dbReference>
<dbReference type="HAMAP" id="MF_01445">
    <property type="entry name" value="TsaD"/>
    <property type="match status" value="1"/>
</dbReference>
<dbReference type="GO" id="GO:0061711">
    <property type="term" value="F:tRNA N(6)-L-threonylcarbamoyladenine synthase activity"/>
    <property type="evidence" value="ECO:0007669"/>
    <property type="project" value="UniProtKB-EC"/>
</dbReference>
<comment type="function">
    <text evidence="7">Required for the formation of a threonylcarbamoyl group on adenosine at position 37 (t(6)A37) in mitochondrial tRNAs that read codons beginning with adenine. Probably involved in the transfer of the threonylcarbamoyl moiety of threonylcarbamoyl-AMP (TC-AMP) to the N6 group of A37. Involved in mitochondrial genome maintenance.</text>
</comment>
<evidence type="ECO:0000313" key="9">
    <source>
        <dbReference type="EMBL" id="CCX31843.1"/>
    </source>
</evidence>
<keyword evidence="7" id="KW-0496">Mitochondrion</keyword>
<evidence type="ECO:0000256" key="4">
    <source>
        <dbReference type="ARBA" id="ARBA00022723"/>
    </source>
</evidence>
<evidence type="ECO:0000256" key="1">
    <source>
        <dbReference type="ARBA" id="ARBA00012156"/>
    </source>
</evidence>
<evidence type="ECO:0000256" key="3">
    <source>
        <dbReference type="ARBA" id="ARBA00022694"/>
    </source>
</evidence>
<evidence type="ECO:0000313" key="10">
    <source>
        <dbReference type="Proteomes" id="UP000018144"/>
    </source>
</evidence>
<dbReference type="PANTHER" id="PTHR11735">
    <property type="entry name" value="TRNA N6-ADENOSINE THREONYLCARBAMOYLTRANSFERASE"/>
    <property type="match status" value="1"/>
</dbReference>
<dbReference type="InterPro" id="IPR043129">
    <property type="entry name" value="ATPase_NBD"/>
</dbReference>
<dbReference type="PRINTS" id="PR00789">
    <property type="entry name" value="OSIALOPTASE"/>
</dbReference>
<evidence type="ECO:0000256" key="2">
    <source>
        <dbReference type="ARBA" id="ARBA00022679"/>
    </source>
</evidence>
<dbReference type="Pfam" id="PF00814">
    <property type="entry name" value="TsaD"/>
    <property type="match status" value="1"/>
</dbReference>
<dbReference type="GO" id="GO:0005739">
    <property type="term" value="C:mitochondrion"/>
    <property type="evidence" value="ECO:0007669"/>
    <property type="project" value="UniProtKB-SubCell"/>
</dbReference>
<comment type="subcellular location">
    <subcellularLocation>
        <location evidence="7">Mitochondrion</location>
    </subcellularLocation>
</comment>
<dbReference type="PANTHER" id="PTHR11735:SF6">
    <property type="entry name" value="TRNA N6-ADENOSINE THREONYLCARBAMOYLTRANSFERASE, MITOCHONDRIAL"/>
    <property type="match status" value="1"/>
</dbReference>
<keyword evidence="4 7" id="KW-0479">Metal-binding</keyword>
<name>U4LIT3_PYROM</name>
<dbReference type="OrthoDB" id="10259622at2759"/>
<dbReference type="GO" id="GO:0046872">
    <property type="term" value="F:metal ion binding"/>
    <property type="evidence" value="ECO:0007669"/>
    <property type="project" value="UniProtKB-KW"/>
</dbReference>
<organism evidence="9 10">
    <name type="scientific">Pyronema omphalodes (strain CBS 100304)</name>
    <name type="common">Pyronema confluens</name>
    <dbReference type="NCBI Taxonomy" id="1076935"/>
    <lineage>
        <taxon>Eukaryota</taxon>
        <taxon>Fungi</taxon>
        <taxon>Dikarya</taxon>
        <taxon>Ascomycota</taxon>
        <taxon>Pezizomycotina</taxon>
        <taxon>Pezizomycetes</taxon>
        <taxon>Pezizales</taxon>
        <taxon>Pyronemataceae</taxon>
        <taxon>Pyronema</taxon>
    </lineage>
</organism>
<evidence type="ECO:0000259" key="8">
    <source>
        <dbReference type="Pfam" id="PF00814"/>
    </source>
</evidence>
<dbReference type="InterPro" id="IPR022450">
    <property type="entry name" value="TsaD"/>
</dbReference>
<proteinExistence type="inferred from homology"/>
<protein>
    <recommendedName>
        <fullName evidence="1">N(6)-L-threonylcarbamoyladenine synthase</fullName>
        <ecNumber evidence="1">2.3.1.234</ecNumber>
    </recommendedName>
</protein>
<keyword evidence="3 7" id="KW-0819">tRNA processing</keyword>
<keyword evidence="2 7" id="KW-0808">Transferase</keyword>
<keyword evidence="10" id="KW-1185">Reference proteome</keyword>
<gene>
    <name evidence="9" type="ORF">PCON_11513</name>
</gene>
<dbReference type="AlphaFoldDB" id="U4LIT3"/>
<comment type="catalytic activity">
    <reaction evidence="6 7">
        <text>L-threonylcarbamoyladenylate + adenosine(37) in tRNA = N(6)-L-threonylcarbamoyladenosine(37) in tRNA + AMP + H(+)</text>
        <dbReference type="Rhea" id="RHEA:37059"/>
        <dbReference type="Rhea" id="RHEA-COMP:10162"/>
        <dbReference type="Rhea" id="RHEA-COMP:10163"/>
        <dbReference type="ChEBI" id="CHEBI:15378"/>
        <dbReference type="ChEBI" id="CHEBI:73682"/>
        <dbReference type="ChEBI" id="CHEBI:74411"/>
        <dbReference type="ChEBI" id="CHEBI:74418"/>
        <dbReference type="ChEBI" id="CHEBI:456215"/>
        <dbReference type="EC" id="2.3.1.234"/>
    </reaction>
</comment>
<dbReference type="NCBIfam" id="TIGR00329">
    <property type="entry name" value="gcp_kae1"/>
    <property type="match status" value="1"/>
</dbReference>
<dbReference type="InterPro" id="IPR017861">
    <property type="entry name" value="KAE1/TsaD"/>
</dbReference>
<dbReference type="OMA" id="NAAMIGC"/>
<feature type="domain" description="Gcp-like" evidence="8">
    <location>
        <begin position="59"/>
        <end position="367"/>
    </location>
</feature>
<dbReference type="GO" id="GO:0072670">
    <property type="term" value="P:mitochondrial tRNA threonylcarbamoyladenosine modification"/>
    <property type="evidence" value="ECO:0007669"/>
    <property type="project" value="TreeGrafter"/>
</dbReference>
<dbReference type="InterPro" id="IPR017860">
    <property type="entry name" value="Peptidase_M22_CS"/>
</dbReference>
<comment type="subunit">
    <text evidence="7">Homodimer.</text>
</comment>
<comment type="cofactor">
    <cofactor evidence="7">
        <name>a divalent metal cation</name>
        <dbReference type="ChEBI" id="CHEBI:60240"/>
    </cofactor>
    <text evidence="7">Binds 1 divalent metal cation per subunit.</text>
</comment>
<comment type="similarity">
    <text evidence="7">Belongs to the KAE1 / TsaD family.</text>
</comment>